<dbReference type="RefSeq" id="WP_264852334.1">
    <property type="nucleotide sequence ID" value="NZ_BRXR01000002.1"/>
</dbReference>
<dbReference type="Pfam" id="PF17989">
    <property type="entry name" value="ALP_N"/>
    <property type="match status" value="1"/>
</dbReference>
<name>A0ABQ5ND48_9CLOT</name>
<dbReference type="InterPro" id="IPR043129">
    <property type="entry name" value="ATPase_NBD"/>
</dbReference>
<keyword evidence="3" id="KW-1185">Reference proteome</keyword>
<evidence type="ECO:0000313" key="3">
    <source>
        <dbReference type="Proteomes" id="UP001208567"/>
    </source>
</evidence>
<protein>
    <recommendedName>
        <fullName evidence="1">Actin-like protein N-terminal domain-containing protein</fullName>
    </recommendedName>
</protein>
<sequence>MEKQFIGVDLGRGYVKGYTEYNGIASDCLFQSIVGDGREIDYSKYSEPMHLAIDTEEFFVGELAEKESFNPINNYSDDKTTDVAEKLLYALLNKLAVAENVQLCIGVPNKSFNKTTAESISKKYQGKTITIEDKIKNITKKVNISKVGIFRESDAALFHAVNTHKDRIKLQSMRVGMVTVGFRTSELSYFDIGMKFNDKLSDTKEVGNRTVLDIIQKSLSNQGITKTLNEIDNDSNYNALKEIGYKNLLERINQEIEMTWINYRDMKIFIAGGTCEKFKNIPEKFEKVDMPQLITAKGLFFIAQNLK</sequence>
<organism evidence="2 3">
    <name type="scientific">Clostridium omnivorum</name>
    <dbReference type="NCBI Taxonomy" id="1604902"/>
    <lineage>
        <taxon>Bacteria</taxon>
        <taxon>Bacillati</taxon>
        <taxon>Bacillota</taxon>
        <taxon>Clostridia</taxon>
        <taxon>Eubacteriales</taxon>
        <taxon>Clostridiaceae</taxon>
        <taxon>Clostridium</taxon>
    </lineage>
</organism>
<feature type="domain" description="Actin-like protein N-terminal" evidence="1">
    <location>
        <begin position="7"/>
        <end position="152"/>
    </location>
</feature>
<proteinExistence type="predicted"/>
<reference evidence="2 3" key="1">
    <citation type="journal article" date="2024" name="Int. J. Syst. Evol. Microbiol.">
        <title>Clostridium omnivorum sp. nov., isolated from anoxic soil under the treatment of reductive soil disinfestation.</title>
        <authorList>
            <person name="Ueki A."/>
            <person name="Tonouchi A."/>
            <person name="Kaku N."/>
            <person name="Honma S."/>
            <person name="Ueki K."/>
        </authorList>
    </citation>
    <scope>NUCLEOTIDE SEQUENCE [LARGE SCALE GENOMIC DNA]</scope>
    <source>
        <strain evidence="2 3">E14</strain>
    </source>
</reference>
<dbReference type="InterPro" id="IPR040607">
    <property type="entry name" value="ALP_N"/>
</dbReference>
<dbReference type="EMBL" id="BRXR01000002">
    <property type="protein sequence ID" value="GLC32875.1"/>
    <property type="molecule type" value="Genomic_DNA"/>
</dbReference>
<comment type="caution">
    <text evidence="2">The sequence shown here is derived from an EMBL/GenBank/DDBJ whole genome shotgun (WGS) entry which is preliminary data.</text>
</comment>
<dbReference type="SUPFAM" id="SSF53067">
    <property type="entry name" value="Actin-like ATPase domain"/>
    <property type="match status" value="1"/>
</dbReference>
<accession>A0ABQ5ND48</accession>
<gene>
    <name evidence="2" type="ORF">bsdE14_42850</name>
</gene>
<dbReference type="Gene3D" id="3.30.420.40">
    <property type="match status" value="1"/>
</dbReference>
<evidence type="ECO:0000259" key="1">
    <source>
        <dbReference type="Pfam" id="PF17989"/>
    </source>
</evidence>
<dbReference type="Proteomes" id="UP001208567">
    <property type="component" value="Unassembled WGS sequence"/>
</dbReference>
<evidence type="ECO:0000313" key="2">
    <source>
        <dbReference type="EMBL" id="GLC32875.1"/>
    </source>
</evidence>